<evidence type="ECO:0000256" key="3">
    <source>
        <dbReference type="ARBA" id="ARBA00022645"/>
    </source>
</evidence>
<keyword evidence="11" id="KW-0961">Cell wall biogenesis/degradation</keyword>
<dbReference type="EMBL" id="JAHLFS010000048">
    <property type="protein sequence ID" value="MBU3851763.1"/>
    <property type="molecule type" value="Genomic_DNA"/>
</dbReference>
<evidence type="ECO:0000256" key="4">
    <source>
        <dbReference type="ARBA" id="ARBA00022670"/>
    </source>
</evidence>
<comment type="similarity">
    <text evidence="1">In the C-terminal section; belongs to the transpeptidase family.</text>
</comment>
<organism evidence="18 19">
    <name type="scientific">Candidatus Paralactobacillus gallistercoris</name>
    <dbReference type="NCBI Taxonomy" id="2838724"/>
    <lineage>
        <taxon>Bacteria</taxon>
        <taxon>Bacillati</taxon>
        <taxon>Bacillota</taxon>
        <taxon>Bacilli</taxon>
        <taxon>Lactobacillales</taxon>
        <taxon>Lactobacillaceae</taxon>
        <taxon>Lactobacillus</taxon>
    </lineage>
</organism>
<dbReference type="SUPFAM" id="SSF56601">
    <property type="entry name" value="beta-lactamase/transpeptidase-like"/>
    <property type="match status" value="1"/>
</dbReference>
<dbReference type="InterPro" id="IPR001460">
    <property type="entry name" value="PCN-bd_Tpept"/>
</dbReference>
<comment type="caution">
    <text evidence="18">The sequence shown here is derived from an EMBL/GenBank/DDBJ whole genome shotgun (WGS) entry which is preliminary data.</text>
</comment>
<keyword evidence="10" id="KW-0511">Multifunctional enzyme</keyword>
<dbReference type="Pfam" id="PF00905">
    <property type="entry name" value="Transpeptidase"/>
    <property type="match status" value="1"/>
</dbReference>
<dbReference type="SUPFAM" id="SSF53955">
    <property type="entry name" value="Lysozyme-like"/>
    <property type="match status" value="1"/>
</dbReference>
<evidence type="ECO:0000256" key="7">
    <source>
        <dbReference type="ARBA" id="ARBA00022801"/>
    </source>
</evidence>
<evidence type="ECO:0000256" key="2">
    <source>
        <dbReference type="ARBA" id="ARBA00007739"/>
    </source>
</evidence>
<dbReference type="GO" id="GO:0009002">
    <property type="term" value="F:serine-type D-Ala-D-Ala carboxypeptidase activity"/>
    <property type="evidence" value="ECO:0007669"/>
    <property type="project" value="UniProtKB-EC"/>
</dbReference>
<dbReference type="InterPro" id="IPR036950">
    <property type="entry name" value="PBP_transglycosylase"/>
</dbReference>
<evidence type="ECO:0000259" key="17">
    <source>
        <dbReference type="Pfam" id="PF00912"/>
    </source>
</evidence>
<dbReference type="GO" id="GO:0008360">
    <property type="term" value="P:regulation of cell shape"/>
    <property type="evidence" value="ECO:0007669"/>
    <property type="project" value="UniProtKB-KW"/>
</dbReference>
<dbReference type="InterPro" id="IPR050396">
    <property type="entry name" value="Glycosyltr_51/Transpeptidase"/>
</dbReference>
<feature type="domain" description="Penicillin-binding protein transpeptidase" evidence="16">
    <location>
        <begin position="343"/>
        <end position="626"/>
    </location>
</feature>
<keyword evidence="3" id="KW-0121">Carboxypeptidase</keyword>
<dbReference type="AlphaFoldDB" id="A0A948X1B3"/>
<dbReference type="InterPro" id="IPR012338">
    <property type="entry name" value="Beta-lactam/transpept-like"/>
</dbReference>
<gene>
    <name evidence="18" type="ORF">H9901_03590</name>
</gene>
<feature type="region of interest" description="Disordered" evidence="14">
    <location>
        <begin position="700"/>
        <end position="773"/>
    </location>
</feature>
<sequence>MNNSSRMARRQHKPHRWQWLKIILGIFLALLLGGSGLFLYYIKDTPKLTTSKLQAGGASTIYDSTGQVITTLGTGNQIYAHESDIPDTLKNAIISVEDRHFYQEKLGIDPVRIVKAAFSDITGSGNLGLQGGSTLTQQLVKLSFFSTKESDRTLKRKAQEAWLAMQVSRKYSKAQILEFYINKVYMGNGTYGMLSAAEYYFGKPLKQLTLPQLALLAGMPQSPNGYDPYTNPVQAKQRRNTVLNAMYKNNKITAQQLATAQATPINDGLVPQTKQRNNTMQSKIADNYVKEVITEVKDKMNLNPYTAGLKIYTNLNMKLQKQLYNIVNTNEYVAFPDDKLQTAVTMINPNNGKIMAQIGGRKTGDVQLGYNRAVATNRSNGSSMKPIMDYGPAIQYDKWSTYTQLEDTPYTYPGTSTQLYDWDHKYLGKMTMRKALVESRNVPAIRTLQKVGLNRAVNFVKGLGINLPKNEQVLSTGIGANVSTLQTAAAYAAFANGGTYYKPYYINKLVLADGTTYKYNSDGHKAMSAATAYMITDMLKGVPKADIGKAANIPGLYQAGKSGSVAYSQSEIAQNPALANLCKDAWYTGYTRHAVISVWTGYDQPLSGGLSIAQESISQEIYKALMTYYAQSVPNTNWHMPASVVAENILNNSPMPGVIAPANANANSYTRQLYVLGTQPHGQATNRDIKNSNIVASTSSMFSDSSTSSSSNSSLSSSSSASSSSLSSSSSASEPSVSHTTSSSASSSTSSSNISNNKVTPPPNKAAAQSSSH</sequence>
<comment type="catalytic activity">
    <reaction evidence="13">
        <text>[GlcNAc-(1-&gt;4)-Mur2Ac(oyl-L-Ala-gamma-D-Glu-L-Lys-D-Ala-D-Ala)](n)-di-trans,octa-cis-undecaprenyl diphosphate + beta-D-GlcNAc-(1-&gt;4)-Mur2Ac(oyl-L-Ala-gamma-D-Glu-L-Lys-D-Ala-D-Ala)-di-trans,octa-cis-undecaprenyl diphosphate = [GlcNAc-(1-&gt;4)-Mur2Ac(oyl-L-Ala-gamma-D-Glu-L-Lys-D-Ala-D-Ala)](n+1)-di-trans,octa-cis-undecaprenyl diphosphate + di-trans,octa-cis-undecaprenyl diphosphate + H(+)</text>
        <dbReference type="Rhea" id="RHEA:23708"/>
        <dbReference type="Rhea" id="RHEA-COMP:9602"/>
        <dbReference type="Rhea" id="RHEA-COMP:9603"/>
        <dbReference type="ChEBI" id="CHEBI:15378"/>
        <dbReference type="ChEBI" id="CHEBI:58405"/>
        <dbReference type="ChEBI" id="CHEBI:60033"/>
        <dbReference type="ChEBI" id="CHEBI:78435"/>
        <dbReference type="EC" id="2.4.99.28"/>
    </reaction>
</comment>
<dbReference type="GO" id="GO:0030288">
    <property type="term" value="C:outer membrane-bounded periplasmic space"/>
    <property type="evidence" value="ECO:0007669"/>
    <property type="project" value="TreeGrafter"/>
</dbReference>
<dbReference type="Gene3D" id="1.10.3810.10">
    <property type="entry name" value="Biosynthetic peptidoglycan transglycosylase-like"/>
    <property type="match status" value="1"/>
</dbReference>
<feature type="transmembrane region" description="Helical" evidence="15">
    <location>
        <begin position="20"/>
        <end position="42"/>
    </location>
</feature>
<keyword evidence="15" id="KW-0812">Transmembrane</keyword>
<keyword evidence="4" id="KW-0645">Protease</keyword>
<feature type="domain" description="Glycosyl transferase family 51" evidence="17">
    <location>
        <begin position="66"/>
        <end position="246"/>
    </location>
</feature>
<evidence type="ECO:0000256" key="5">
    <source>
        <dbReference type="ARBA" id="ARBA00022676"/>
    </source>
</evidence>
<name>A0A948X1B3_9LACO</name>
<evidence type="ECO:0000256" key="8">
    <source>
        <dbReference type="ARBA" id="ARBA00022960"/>
    </source>
</evidence>
<dbReference type="PANTHER" id="PTHR32282">
    <property type="entry name" value="BINDING PROTEIN TRANSPEPTIDASE, PUTATIVE-RELATED"/>
    <property type="match status" value="1"/>
</dbReference>
<dbReference type="FunFam" id="1.10.3810.10:FF:000001">
    <property type="entry name" value="Penicillin-binding protein 1A"/>
    <property type="match status" value="1"/>
</dbReference>
<accession>A0A948X1B3</accession>
<evidence type="ECO:0000256" key="12">
    <source>
        <dbReference type="ARBA" id="ARBA00034000"/>
    </source>
</evidence>
<dbReference type="GO" id="GO:0071555">
    <property type="term" value="P:cell wall organization"/>
    <property type="evidence" value="ECO:0007669"/>
    <property type="project" value="UniProtKB-KW"/>
</dbReference>
<keyword evidence="6" id="KW-0808">Transferase</keyword>
<dbReference type="NCBIfam" id="TIGR02074">
    <property type="entry name" value="PBP_1a_fam"/>
    <property type="match status" value="1"/>
</dbReference>
<keyword evidence="15" id="KW-0472">Membrane</keyword>
<evidence type="ECO:0000313" key="18">
    <source>
        <dbReference type="EMBL" id="MBU3851763.1"/>
    </source>
</evidence>
<evidence type="ECO:0000256" key="11">
    <source>
        <dbReference type="ARBA" id="ARBA00023316"/>
    </source>
</evidence>
<feature type="compositionally biased region" description="Low complexity" evidence="14">
    <location>
        <begin position="700"/>
        <end position="752"/>
    </location>
</feature>
<keyword evidence="7" id="KW-0378">Hydrolase</keyword>
<evidence type="ECO:0000256" key="13">
    <source>
        <dbReference type="ARBA" id="ARBA00049902"/>
    </source>
</evidence>
<evidence type="ECO:0000256" key="9">
    <source>
        <dbReference type="ARBA" id="ARBA00022984"/>
    </source>
</evidence>
<evidence type="ECO:0000256" key="10">
    <source>
        <dbReference type="ARBA" id="ARBA00023268"/>
    </source>
</evidence>
<dbReference type="InterPro" id="IPR001264">
    <property type="entry name" value="Glyco_trans_51"/>
</dbReference>
<reference evidence="18" key="1">
    <citation type="journal article" date="2021" name="PeerJ">
        <title>Extensive microbial diversity within the chicken gut microbiome revealed by metagenomics and culture.</title>
        <authorList>
            <person name="Gilroy R."/>
            <person name="Ravi A."/>
            <person name="Getino M."/>
            <person name="Pursley I."/>
            <person name="Horton D.L."/>
            <person name="Alikhan N.F."/>
            <person name="Baker D."/>
            <person name="Gharbi K."/>
            <person name="Hall N."/>
            <person name="Watson M."/>
            <person name="Adriaenssens E.M."/>
            <person name="Foster-Nyarko E."/>
            <person name="Jarju S."/>
            <person name="Secka A."/>
            <person name="Antonio M."/>
            <person name="Oren A."/>
            <person name="Chaudhuri R.R."/>
            <person name="La Ragione R."/>
            <person name="Hildebrand F."/>
            <person name="Pallen M.J."/>
        </authorList>
    </citation>
    <scope>NUCLEOTIDE SEQUENCE</scope>
    <source>
        <strain evidence="18">F6-6636</strain>
    </source>
</reference>
<evidence type="ECO:0000256" key="6">
    <source>
        <dbReference type="ARBA" id="ARBA00022679"/>
    </source>
</evidence>
<keyword evidence="9" id="KW-0573">Peptidoglycan synthesis</keyword>
<dbReference type="Pfam" id="PF00912">
    <property type="entry name" value="Transgly"/>
    <property type="match status" value="1"/>
</dbReference>
<evidence type="ECO:0000256" key="14">
    <source>
        <dbReference type="SAM" id="MobiDB-lite"/>
    </source>
</evidence>
<evidence type="ECO:0000259" key="16">
    <source>
        <dbReference type="Pfam" id="PF00905"/>
    </source>
</evidence>
<dbReference type="PANTHER" id="PTHR32282:SF29">
    <property type="entry name" value="PENICILLIN-BINDING PROTEIN 1A"/>
    <property type="match status" value="1"/>
</dbReference>
<keyword evidence="8" id="KW-0133">Cell shape</keyword>
<keyword evidence="15" id="KW-1133">Transmembrane helix</keyword>
<evidence type="ECO:0000313" key="19">
    <source>
        <dbReference type="Proteomes" id="UP000777303"/>
    </source>
</evidence>
<keyword evidence="5" id="KW-0328">Glycosyltransferase</keyword>
<dbReference type="GO" id="GO:0008955">
    <property type="term" value="F:peptidoglycan glycosyltransferase activity"/>
    <property type="evidence" value="ECO:0007669"/>
    <property type="project" value="UniProtKB-EC"/>
</dbReference>
<dbReference type="GO" id="GO:0006508">
    <property type="term" value="P:proteolysis"/>
    <property type="evidence" value="ECO:0007669"/>
    <property type="project" value="UniProtKB-KW"/>
</dbReference>
<evidence type="ECO:0000256" key="1">
    <source>
        <dbReference type="ARBA" id="ARBA00007090"/>
    </source>
</evidence>
<comment type="similarity">
    <text evidence="2">In the N-terminal section; belongs to the glycosyltransferase 51 family.</text>
</comment>
<reference evidence="18" key="2">
    <citation type="submission" date="2021-04" db="EMBL/GenBank/DDBJ databases">
        <authorList>
            <person name="Gilroy R."/>
        </authorList>
    </citation>
    <scope>NUCLEOTIDE SEQUENCE</scope>
    <source>
        <strain evidence="18">F6-6636</strain>
    </source>
</reference>
<dbReference type="GO" id="GO:0009252">
    <property type="term" value="P:peptidoglycan biosynthetic process"/>
    <property type="evidence" value="ECO:0007669"/>
    <property type="project" value="UniProtKB-KW"/>
</dbReference>
<dbReference type="Proteomes" id="UP000777303">
    <property type="component" value="Unassembled WGS sequence"/>
</dbReference>
<dbReference type="Gene3D" id="3.40.710.10">
    <property type="entry name" value="DD-peptidase/beta-lactamase superfamily"/>
    <property type="match status" value="1"/>
</dbReference>
<dbReference type="InterPro" id="IPR023346">
    <property type="entry name" value="Lysozyme-like_dom_sf"/>
</dbReference>
<comment type="catalytic activity">
    <reaction evidence="12">
        <text>Preferential cleavage: (Ac)2-L-Lys-D-Ala-|-D-Ala. Also transpeptidation of peptidyl-alanyl moieties that are N-acyl substituents of D-alanine.</text>
        <dbReference type="EC" id="3.4.16.4"/>
    </reaction>
</comment>
<proteinExistence type="inferred from homology"/>
<protein>
    <submittedName>
        <fullName evidence="18">PBP1A family penicillin-binding protein</fullName>
    </submittedName>
</protein>
<evidence type="ECO:0000256" key="15">
    <source>
        <dbReference type="SAM" id="Phobius"/>
    </source>
</evidence>
<dbReference type="GO" id="GO:0008658">
    <property type="term" value="F:penicillin binding"/>
    <property type="evidence" value="ECO:0007669"/>
    <property type="project" value="InterPro"/>
</dbReference>